<dbReference type="EMBL" id="BGZK01000255">
    <property type="protein sequence ID" value="GBP32149.1"/>
    <property type="molecule type" value="Genomic_DNA"/>
</dbReference>
<evidence type="ECO:0000313" key="2">
    <source>
        <dbReference type="Proteomes" id="UP000299102"/>
    </source>
</evidence>
<gene>
    <name evidence="1" type="ORF">EVAR_80916_1</name>
</gene>
<proteinExistence type="predicted"/>
<dbReference type="Proteomes" id="UP000299102">
    <property type="component" value="Unassembled WGS sequence"/>
</dbReference>
<accession>A0A4C1V0X2</accession>
<reference evidence="1 2" key="1">
    <citation type="journal article" date="2019" name="Commun. Biol.">
        <title>The bagworm genome reveals a unique fibroin gene that provides high tensile strength.</title>
        <authorList>
            <person name="Kono N."/>
            <person name="Nakamura H."/>
            <person name="Ohtoshi R."/>
            <person name="Tomita M."/>
            <person name="Numata K."/>
            <person name="Arakawa K."/>
        </authorList>
    </citation>
    <scope>NUCLEOTIDE SEQUENCE [LARGE SCALE GENOMIC DNA]</scope>
</reference>
<evidence type="ECO:0000313" key="1">
    <source>
        <dbReference type="EMBL" id="GBP32149.1"/>
    </source>
</evidence>
<dbReference type="AlphaFoldDB" id="A0A4C1V0X2"/>
<comment type="caution">
    <text evidence="1">The sequence shown here is derived from an EMBL/GenBank/DDBJ whole genome shotgun (WGS) entry which is preliminary data.</text>
</comment>
<sequence>MYCFIGPGQSSDPRGGGPSLLIAKLKALMEPLRVSGERAGGARVGTSADGRTRHYSLSASLRLEPPGGLENVGASEITSEINRCVRFCKIQNKTQYHTEFSLSSGMKLISSNKTESQVGWAPVKEIVTFRAIRRPRPRPPAATSQPVIGIAPDLNNVFACVCREWVKRLDDVVESSACER</sequence>
<keyword evidence="2" id="KW-1185">Reference proteome</keyword>
<protein>
    <submittedName>
        <fullName evidence="1">Uncharacterized protein</fullName>
    </submittedName>
</protein>
<organism evidence="1 2">
    <name type="scientific">Eumeta variegata</name>
    <name type="common">Bagworm moth</name>
    <name type="synonym">Eumeta japonica</name>
    <dbReference type="NCBI Taxonomy" id="151549"/>
    <lineage>
        <taxon>Eukaryota</taxon>
        <taxon>Metazoa</taxon>
        <taxon>Ecdysozoa</taxon>
        <taxon>Arthropoda</taxon>
        <taxon>Hexapoda</taxon>
        <taxon>Insecta</taxon>
        <taxon>Pterygota</taxon>
        <taxon>Neoptera</taxon>
        <taxon>Endopterygota</taxon>
        <taxon>Lepidoptera</taxon>
        <taxon>Glossata</taxon>
        <taxon>Ditrysia</taxon>
        <taxon>Tineoidea</taxon>
        <taxon>Psychidae</taxon>
        <taxon>Oiketicinae</taxon>
        <taxon>Eumeta</taxon>
    </lineage>
</organism>
<name>A0A4C1V0X2_EUMVA</name>